<evidence type="ECO:0000313" key="3">
    <source>
        <dbReference type="EMBL" id="QEY62893.1"/>
    </source>
</evidence>
<proteinExistence type="predicted"/>
<gene>
    <name evidence="3" type="ORF">FXN65_12705</name>
</gene>
<accession>A0A5J6QKG4</accession>
<dbReference type="RefSeq" id="WP_151133548.1">
    <property type="nucleotide sequence ID" value="NZ_CP043311.1"/>
</dbReference>
<sequence>MNRTTSPNRSPLQRAFRPTAMALGIALATVGPISQAATWQLNNDWSLASNTTLSLGTSWSLENADKHLLNKADATSIGKVGTGINYNGDDGKLNFDKGDTISTLFKGLSDFDLNDGSQGAFIRFKYWYDHAMETGNGDFRKFDDSGWQDLARFKGFEVLDAYLWKDFELDGRPLSVKLGKQVLSWGEALFLQNGVNAINPLDVSAFNRPGTELKEGLLPVEMVSFNYDLTDAVSFEGFWQYNFRPSVLEGCGTFFSSNDSLQEGCQVDKLIAGGISITANSSVSNVLDAPPSLRPAAERYLQRTATDWASDTGQYGLAMHYLIESLNDADLGFYYLNYHSRTPILSGVIARQAPNSSGNPGANLNTGDYFTAYPENIRLFGTSISGVVGGTALFGELSYRPNMPLNLNSADLINLLAGQTNSWIMPMPSAQLAASRGSRVDGYKRKEVWQFSLGATDTVSNVLGAQRLAWALEAGANWIGALDPQDERFGRSGAFGRTPTSDGTPCSTPSTQNPAGLTDAELAAATHCNTHGVMTAFSWGYRLRMGLNFEDLLPATVVTPSINWRHDVEGFGPNFQEGQQAVGLALTFDYRNDYSLELAYNSFFGSNEFSVIDDRDFASVTLKASF</sequence>
<name>A0A5J6QKG4_9GAMM</name>
<feature type="signal peptide" evidence="2">
    <location>
        <begin position="1"/>
        <end position="36"/>
    </location>
</feature>
<feature type="region of interest" description="Disordered" evidence="1">
    <location>
        <begin position="490"/>
        <end position="515"/>
    </location>
</feature>
<keyword evidence="4" id="KW-1185">Reference proteome</keyword>
<dbReference type="AlphaFoldDB" id="A0A5J6QKG4"/>
<evidence type="ECO:0000256" key="2">
    <source>
        <dbReference type="SAM" id="SignalP"/>
    </source>
</evidence>
<dbReference type="Pfam" id="PF06980">
    <property type="entry name" value="DUF1302"/>
    <property type="match status" value="1"/>
</dbReference>
<dbReference type="KEGG" id="plal:FXN65_12705"/>
<organism evidence="3 4">
    <name type="scientific">Metapseudomonas lalkuanensis</name>
    <dbReference type="NCBI Taxonomy" id="2604832"/>
    <lineage>
        <taxon>Bacteria</taxon>
        <taxon>Pseudomonadati</taxon>
        <taxon>Pseudomonadota</taxon>
        <taxon>Gammaproteobacteria</taxon>
        <taxon>Pseudomonadales</taxon>
        <taxon>Pseudomonadaceae</taxon>
        <taxon>Metapseudomonas</taxon>
    </lineage>
</organism>
<dbReference type="EMBL" id="CP043311">
    <property type="protein sequence ID" value="QEY62893.1"/>
    <property type="molecule type" value="Genomic_DNA"/>
</dbReference>
<protein>
    <submittedName>
        <fullName evidence="3">DUF1302 domain-containing protein</fullName>
    </submittedName>
</protein>
<dbReference type="InterPro" id="IPR010727">
    <property type="entry name" value="DUF1302"/>
</dbReference>
<evidence type="ECO:0000256" key="1">
    <source>
        <dbReference type="SAM" id="MobiDB-lite"/>
    </source>
</evidence>
<dbReference type="Proteomes" id="UP000327179">
    <property type="component" value="Chromosome"/>
</dbReference>
<reference evidence="3 4" key="1">
    <citation type="submission" date="2019-08" db="EMBL/GenBank/DDBJ databases">
        <title>Whole-genome Sequencing of e-waste polymer degrading bacterium Pseudomonas sp. strain PE08.</title>
        <authorList>
            <person name="Kirdat K."/>
            <person name="Debbarma P."/>
            <person name="Narawade N."/>
            <person name="Suyal D."/>
            <person name="Thorat V."/>
            <person name="Shouche Y."/>
            <person name="Goel R."/>
            <person name="Yadav A."/>
        </authorList>
    </citation>
    <scope>NUCLEOTIDE SEQUENCE [LARGE SCALE GENOMIC DNA]</scope>
    <source>
        <strain evidence="3 4">PE08</strain>
    </source>
</reference>
<evidence type="ECO:0000313" key="4">
    <source>
        <dbReference type="Proteomes" id="UP000327179"/>
    </source>
</evidence>
<keyword evidence="2" id="KW-0732">Signal</keyword>
<feature type="chain" id="PRO_5023863080" evidence="2">
    <location>
        <begin position="37"/>
        <end position="626"/>
    </location>
</feature>
<feature type="compositionally biased region" description="Polar residues" evidence="1">
    <location>
        <begin position="498"/>
        <end position="515"/>
    </location>
</feature>